<reference evidence="1 2" key="1">
    <citation type="journal article" date="2019" name="Plant Biotechnol. J.">
        <title>The red bayberry genome and genetic basis of sex determination.</title>
        <authorList>
            <person name="Jia H.M."/>
            <person name="Jia H.J."/>
            <person name="Cai Q.L."/>
            <person name="Wang Y."/>
            <person name="Zhao H.B."/>
            <person name="Yang W.F."/>
            <person name="Wang G.Y."/>
            <person name="Li Y.H."/>
            <person name="Zhan D.L."/>
            <person name="Shen Y.T."/>
            <person name="Niu Q.F."/>
            <person name="Chang L."/>
            <person name="Qiu J."/>
            <person name="Zhao L."/>
            <person name="Xie H.B."/>
            <person name="Fu W.Y."/>
            <person name="Jin J."/>
            <person name="Li X.W."/>
            <person name="Jiao Y."/>
            <person name="Zhou C.C."/>
            <person name="Tu T."/>
            <person name="Chai C.Y."/>
            <person name="Gao J.L."/>
            <person name="Fan L.J."/>
            <person name="van de Weg E."/>
            <person name="Wang J.Y."/>
            <person name="Gao Z.S."/>
        </authorList>
    </citation>
    <scope>NUCLEOTIDE SEQUENCE [LARGE SCALE GENOMIC DNA]</scope>
    <source>
        <tissue evidence="1">Leaves</tissue>
    </source>
</reference>
<dbReference type="PANTHER" id="PTHR38223:SF1">
    <property type="match status" value="1"/>
</dbReference>
<organism evidence="1 2">
    <name type="scientific">Morella rubra</name>
    <name type="common">Chinese bayberry</name>
    <dbReference type="NCBI Taxonomy" id="262757"/>
    <lineage>
        <taxon>Eukaryota</taxon>
        <taxon>Viridiplantae</taxon>
        <taxon>Streptophyta</taxon>
        <taxon>Embryophyta</taxon>
        <taxon>Tracheophyta</taxon>
        <taxon>Spermatophyta</taxon>
        <taxon>Magnoliopsida</taxon>
        <taxon>eudicotyledons</taxon>
        <taxon>Gunneridae</taxon>
        <taxon>Pentapetalae</taxon>
        <taxon>rosids</taxon>
        <taxon>fabids</taxon>
        <taxon>Fagales</taxon>
        <taxon>Myricaceae</taxon>
        <taxon>Morella</taxon>
    </lineage>
</organism>
<proteinExistence type="predicted"/>
<dbReference type="PANTHER" id="PTHR38223">
    <property type="match status" value="1"/>
</dbReference>
<sequence>MAGLQYNFFPTDLLYPRQQPVALDTTRKVVLPLQKKDLSKEAVITDELAGPKTLVYNNLVEVQPLVLKKKPVPVWLKEHDQA</sequence>
<dbReference type="EMBL" id="RXIC02000025">
    <property type="protein sequence ID" value="KAB1205497.1"/>
    <property type="molecule type" value="Genomic_DNA"/>
</dbReference>
<protein>
    <submittedName>
        <fullName evidence="1">Uncharacterized protein</fullName>
    </submittedName>
</protein>
<comment type="caution">
    <text evidence="1">The sequence shown here is derived from an EMBL/GenBank/DDBJ whole genome shotgun (WGS) entry which is preliminary data.</text>
</comment>
<accession>A0A6A1V0S9</accession>
<evidence type="ECO:0000313" key="2">
    <source>
        <dbReference type="Proteomes" id="UP000516437"/>
    </source>
</evidence>
<dbReference type="Proteomes" id="UP000516437">
    <property type="component" value="Chromosome 7"/>
</dbReference>
<evidence type="ECO:0000313" key="1">
    <source>
        <dbReference type="EMBL" id="KAB1205497.1"/>
    </source>
</evidence>
<dbReference type="OrthoDB" id="841242at2759"/>
<gene>
    <name evidence="1" type="ORF">CJ030_MR7G025990</name>
</gene>
<keyword evidence="2" id="KW-1185">Reference proteome</keyword>
<dbReference type="AlphaFoldDB" id="A0A6A1V0S9"/>
<name>A0A6A1V0S9_9ROSI</name>